<dbReference type="InterPro" id="IPR027417">
    <property type="entry name" value="P-loop_NTPase"/>
</dbReference>
<protein>
    <submittedName>
        <fullName evidence="5">ABC transporter ATP-binding protein</fullName>
    </submittedName>
</protein>
<evidence type="ECO:0000256" key="2">
    <source>
        <dbReference type="ARBA" id="ARBA00022741"/>
    </source>
</evidence>
<dbReference type="RefSeq" id="WP_171298672.1">
    <property type="nucleotide sequence ID" value="NZ_CP077616.1"/>
</dbReference>
<dbReference type="InterPro" id="IPR003593">
    <property type="entry name" value="AAA+_ATPase"/>
</dbReference>
<feature type="domain" description="ABC transporter" evidence="4">
    <location>
        <begin position="6"/>
        <end position="230"/>
    </location>
</feature>
<evidence type="ECO:0000313" key="5">
    <source>
        <dbReference type="EMBL" id="NNU78088.1"/>
    </source>
</evidence>
<organism evidence="5 6">
    <name type="scientific">Clostridium estertheticum</name>
    <dbReference type="NCBI Taxonomy" id="238834"/>
    <lineage>
        <taxon>Bacteria</taxon>
        <taxon>Bacillati</taxon>
        <taxon>Bacillota</taxon>
        <taxon>Clostridia</taxon>
        <taxon>Eubacteriales</taxon>
        <taxon>Clostridiaceae</taxon>
        <taxon>Clostridium</taxon>
    </lineage>
</organism>
<reference evidence="5 6" key="1">
    <citation type="submission" date="2020-05" db="EMBL/GenBank/DDBJ databases">
        <title>Complete genome of Clostridium estertheticum subspecies estertheticum, isolated from Vacuum packed lamb meat from New Zealand imported to Switzerland.</title>
        <authorList>
            <person name="Wambui J."/>
            <person name="Stevens M.J.A."/>
            <person name="Stephan R."/>
        </authorList>
    </citation>
    <scope>NUCLEOTIDE SEQUENCE [LARGE SCALE GENOMIC DNA]</scope>
    <source>
        <strain evidence="5 6">CEST001</strain>
    </source>
</reference>
<proteinExistence type="predicted"/>
<dbReference type="GeneID" id="83594629"/>
<name>A0A7Y3WUH3_9CLOT</name>
<gene>
    <name evidence="5" type="ORF">HLQ16_19435</name>
</gene>
<dbReference type="Proteomes" id="UP000531659">
    <property type="component" value="Unassembled WGS sequence"/>
</dbReference>
<evidence type="ECO:0000259" key="4">
    <source>
        <dbReference type="PROSITE" id="PS50893"/>
    </source>
</evidence>
<dbReference type="SUPFAM" id="SSF52540">
    <property type="entry name" value="P-loop containing nucleoside triphosphate hydrolases"/>
    <property type="match status" value="1"/>
</dbReference>
<evidence type="ECO:0000256" key="3">
    <source>
        <dbReference type="ARBA" id="ARBA00022840"/>
    </source>
</evidence>
<dbReference type="GO" id="GO:0016887">
    <property type="term" value="F:ATP hydrolysis activity"/>
    <property type="evidence" value="ECO:0007669"/>
    <property type="project" value="InterPro"/>
</dbReference>
<dbReference type="InterPro" id="IPR003439">
    <property type="entry name" value="ABC_transporter-like_ATP-bd"/>
</dbReference>
<dbReference type="InterPro" id="IPR050763">
    <property type="entry name" value="ABC_transporter_ATP-binding"/>
</dbReference>
<dbReference type="PROSITE" id="PS50893">
    <property type="entry name" value="ABC_TRANSPORTER_2"/>
    <property type="match status" value="1"/>
</dbReference>
<evidence type="ECO:0000313" key="6">
    <source>
        <dbReference type="Proteomes" id="UP000531659"/>
    </source>
</evidence>
<sequence>MDDSVVSVQGLIKRYGTITVVNNISFEVNKSEIFGLLGPNGAGKTTTLECLEGICKSDGGTMRVNGCNPQLDRHKLHQTLGVQLQSSSLPDGIRPGEAMSLICSWHGLLPRFDLLRRFGIDYQNKKQYSEMSTGQKRRLHLALALSCDPAVIILDEPTAGLDVQARADLHDAIRELKATGVTTLLATHDMAEAESLCDRIAIIIHGHIATIGTPAQITSAGHAETRITLRTKTNCLLPGRDIGNAHFINQTGDYGIWLCRDTATAVMELLKEVQHFGDSVEDLRVERPSLEERFLELIEGGVQ</sequence>
<dbReference type="CDD" id="cd03230">
    <property type="entry name" value="ABC_DR_subfamily_A"/>
    <property type="match status" value="1"/>
</dbReference>
<keyword evidence="3 5" id="KW-0067">ATP-binding</keyword>
<dbReference type="PANTHER" id="PTHR42711:SF16">
    <property type="entry name" value="ABC TRANSPORTER ATP-BINDING PROTEIN"/>
    <property type="match status" value="1"/>
</dbReference>
<comment type="caution">
    <text evidence="5">The sequence shown here is derived from an EMBL/GenBank/DDBJ whole genome shotgun (WGS) entry which is preliminary data.</text>
</comment>
<dbReference type="AlphaFoldDB" id="A0A7Y3WUH3"/>
<dbReference type="Pfam" id="PF00005">
    <property type="entry name" value="ABC_tran"/>
    <property type="match status" value="1"/>
</dbReference>
<evidence type="ECO:0000256" key="1">
    <source>
        <dbReference type="ARBA" id="ARBA00022448"/>
    </source>
</evidence>
<dbReference type="EMBL" id="JABEYB010000018">
    <property type="protein sequence ID" value="NNU78088.1"/>
    <property type="molecule type" value="Genomic_DNA"/>
</dbReference>
<keyword evidence="2" id="KW-0547">Nucleotide-binding</keyword>
<dbReference type="SMART" id="SM00382">
    <property type="entry name" value="AAA"/>
    <property type="match status" value="1"/>
</dbReference>
<dbReference type="GO" id="GO:0005524">
    <property type="term" value="F:ATP binding"/>
    <property type="evidence" value="ECO:0007669"/>
    <property type="project" value="UniProtKB-KW"/>
</dbReference>
<dbReference type="PANTHER" id="PTHR42711">
    <property type="entry name" value="ABC TRANSPORTER ATP-BINDING PROTEIN"/>
    <property type="match status" value="1"/>
</dbReference>
<accession>A0A7Y3WUH3</accession>
<keyword evidence="1" id="KW-0813">Transport</keyword>
<dbReference type="Gene3D" id="3.40.50.300">
    <property type="entry name" value="P-loop containing nucleotide triphosphate hydrolases"/>
    <property type="match status" value="1"/>
</dbReference>